<evidence type="ECO:0000313" key="1">
    <source>
        <dbReference type="EMBL" id="PKF31929.1"/>
    </source>
</evidence>
<reference evidence="1 2" key="1">
    <citation type="submission" date="2017-12" db="EMBL/GenBank/DDBJ databases">
        <title>Draft Genome sequences of multiple microbial strains isolated from spacecraft associated surfaces.</title>
        <authorList>
            <person name="Seuylemezian A."/>
            <person name="Vaishampayan P."/>
            <person name="Venkateswaran K."/>
        </authorList>
    </citation>
    <scope>NUCLEOTIDE SEQUENCE [LARGE SCALE GENOMIC DNA]</scope>
    <source>
        <strain evidence="1 2">2P01AA</strain>
    </source>
</reference>
<gene>
    <name evidence="1" type="ORF">CW311_16980</name>
</gene>
<protein>
    <recommendedName>
        <fullName evidence="3">DUF3383 domain-containing protein</fullName>
    </recommendedName>
</protein>
<evidence type="ECO:0000313" key="2">
    <source>
        <dbReference type="Proteomes" id="UP000233553"/>
    </source>
</evidence>
<dbReference type="EMBL" id="PISJ01000019">
    <property type="protein sequence ID" value="PKF31929.1"/>
    <property type="molecule type" value="Genomic_DNA"/>
</dbReference>
<accession>A0A2N0WBQ4</accession>
<dbReference type="Proteomes" id="UP000233553">
    <property type="component" value="Unassembled WGS sequence"/>
</dbReference>
<sequence>MTLPVSNVVNVSISLAALAAGPRSFGSLLILGATSGVIDAIERMRAYSNITEVGEDYGVDDPEYKAALAYFGQSPKPRTLYIGYWHKEGTGAETIQAAVQACLGSLKWYGLVVASDLTEQQALDVCALIEAADPSRLFGYTSQDENCLSASDTTSIPYKLKQKKFRRTFSIFSSDNPYAAASVFGRAFTVNFMGSNTTITLKFKQLPGIAAEDLKTAEAKALAAINCNVFAGYNNDTAILQEGVMTDGTFFDEIHGLDWFQNHLETSLWNLYYTNSTKIPQTGAGVNRQCGVLETACEQGVTNGLLGPGRWNGDSFGVLETGDYLPKAYYVYANSLDDQPQAEREARKAPVFQIAAKLAGATHFADVLVAVNR</sequence>
<evidence type="ECO:0008006" key="3">
    <source>
        <dbReference type="Google" id="ProtNLM"/>
    </source>
</evidence>
<comment type="caution">
    <text evidence="1">The sequence shown here is derived from an EMBL/GenBank/DDBJ whole genome shotgun (WGS) entry which is preliminary data.</text>
</comment>
<dbReference type="AlphaFoldDB" id="A0A2N0WBQ4"/>
<dbReference type="Pfam" id="PF11863">
    <property type="entry name" value="DUF3383"/>
    <property type="match status" value="1"/>
</dbReference>
<proteinExistence type="predicted"/>
<organism evidence="1 2">
    <name type="scientific">Acinetobacter proteolyticus</name>
    <dbReference type="NCBI Taxonomy" id="1776741"/>
    <lineage>
        <taxon>Bacteria</taxon>
        <taxon>Pseudomonadati</taxon>
        <taxon>Pseudomonadota</taxon>
        <taxon>Gammaproteobacteria</taxon>
        <taxon>Moraxellales</taxon>
        <taxon>Moraxellaceae</taxon>
        <taxon>Acinetobacter</taxon>
    </lineage>
</organism>
<name>A0A2N0WBQ4_9GAMM</name>
<dbReference type="RefSeq" id="WP_101237254.1">
    <property type="nucleotide sequence ID" value="NZ_PISJ01000019.1"/>
</dbReference>
<dbReference type="InterPro" id="IPR021808">
    <property type="entry name" value="DUF3383"/>
</dbReference>